<dbReference type="SUPFAM" id="SSF52283">
    <property type="entry name" value="Formate/glycerate dehydrogenase catalytic domain-like"/>
    <property type="match status" value="1"/>
</dbReference>
<evidence type="ECO:0000313" key="6">
    <source>
        <dbReference type="EMBL" id="CDP36957.1"/>
    </source>
</evidence>
<dbReference type="InterPro" id="IPR036291">
    <property type="entry name" value="NAD(P)-bd_dom_sf"/>
</dbReference>
<evidence type="ECO:0000259" key="5">
    <source>
        <dbReference type="Pfam" id="PF02826"/>
    </source>
</evidence>
<sequence>MAPPEPSIRRLRREHFPLSGSISEPRETRMAVKPKVLVVGEISTDSKDYEQFSEEFNVIHYPRTITRQEFISKLDGEFADIVAIFTVWGAFWGNFGGFRGDDLLAKIPDTLKVITITSVGTEQFDVKALNQKGVWVCNVPGLSAVPVAEIALHLTLSVYRYTSVFEHALRESGDAFASRQAVAVLDKETGLPGSKDRKYTEFALGEAVGPCYVHSPVGFRAGVAGFGSIGKQIGQRLNDIGMEVHYSKRTPVSDNELNALNYTPKYHSSVQELMKNCDLLVLALPLSEETRHIVNADTIKLLPKGAKVVNVGRGALVDQKALVESLKTGHLSAAGLDVYEHEPAVEPELTSRYDVTLLPHLGGATIEVMEKAFLQCMDNIRAANDGKQPYTPV</sequence>
<evidence type="ECO:0000259" key="4">
    <source>
        <dbReference type="Pfam" id="PF00389"/>
    </source>
</evidence>
<evidence type="ECO:0000256" key="3">
    <source>
        <dbReference type="RuleBase" id="RU003719"/>
    </source>
</evidence>
<evidence type="ECO:0000256" key="1">
    <source>
        <dbReference type="ARBA" id="ARBA00023002"/>
    </source>
</evidence>
<comment type="similarity">
    <text evidence="3">Belongs to the D-isomer specific 2-hydroxyacid dehydrogenase family.</text>
</comment>
<dbReference type="GO" id="GO:0016618">
    <property type="term" value="F:hydroxypyruvate reductase [NAD(P)H] activity"/>
    <property type="evidence" value="ECO:0007669"/>
    <property type="project" value="TreeGrafter"/>
</dbReference>
<reference evidence="6" key="2">
    <citation type="submission" date="2014-06" db="EMBL/GenBank/DDBJ databases">
        <title>The complete genome of Blastobotrys (Arxula) adeninivorans LS3 - a yeast of biotechnological interest.</title>
        <authorList>
            <person name="Kunze G."/>
            <person name="Gaillardin C."/>
            <person name="Czernicka M."/>
            <person name="Durrens P."/>
            <person name="Martin T."/>
            <person name="Boer E."/>
            <person name="Gabaldon T."/>
            <person name="Cruz J."/>
            <person name="Talla E."/>
            <person name="Marck C."/>
            <person name="Goffeau A."/>
            <person name="Barbe V."/>
            <person name="Baret P."/>
            <person name="Baronian K."/>
            <person name="Beier S."/>
            <person name="Bleykasten C."/>
            <person name="Bode R."/>
            <person name="Casaregola S."/>
            <person name="Despons L."/>
            <person name="Fairhead C."/>
            <person name="Giersberg M."/>
            <person name="Gierski P."/>
            <person name="Hahnel U."/>
            <person name="Hartmann A."/>
            <person name="Jankowska D."/>
            <person name="Jubin C."/>
            <person name="Jung P."/>
            <person name="Lafontaine I."/>
            <person name="Leh-Louis V."/>
            <person name="Lemaire M."/>
            <person name="Marcet-Houben M."/>
            <person name="Mascher M."/>
            <person name="Morel G."/>
            <person name="Richard G.-F."/>
            <person name="Riechen J."/>
            <person name="Sacerdot C."/>
            <person name="Sarkar A."/>
            <person name="Savel G."/>
            <person name="Schacherer J."/>
            <person name="Sherman D."/>
            <person name="Straub M.-L."/>
            <person name="Stein N."/>
            <person name="Thierry A."/>
            <person name="Trautwein-Schult A."/>
            <person name="Westhof E."/>
            <person name="Worch S."/>
            <person name="Dujon B."/>
            <person name="Souciet J.-L."/>
            <person name="Wincker P."/>
            <person name="Scholz U."/>
            <person name="Neuveglise N."/>
        </authorList>
    </citation>
    <scope>NUCLEOTIDE SEQUENCE</scope>
    <source>
        <strain evidence="6">LS3</strain>
    </source>
</reference>
<dbReference type="CDD" id="cd12168">
    <property type="entry name" value="Mand_dh_like"/>
    <property type="match status" value="1"/>
</dbReference>
<dbReference type="EMBL" id="HG937694">
    <property type="protein sequence ID" value="CDP36957.1"/>
    <property type="molecule type" value="Genomic_DNA"/>
</dbReference>
<proteinExistence type="inferred from homology"/>
<keyword evidence="2" id="KW-0520">NAD</keyword>
<protein>
    <submittedName>
        <fullName evidence="6">ARAD1D00484p</fullName>
    </submittedName>
</protein>
<organism evidence="6">
    <name type="scientific">Blastobotrys adeninivorans</name>
    <name type="common">Yeast</name>
    <name type="synonym">Arxula adeninivorans</name>
    <dbReference type="NCBI Taxonomy" id="409370"/>
    <lineage>
        <taxon>Eukaryota</taxon>
        <taxon>Fungi</taxon>
        <taxon>Dikarya</taxon>
        <taxon>Ascomycota</taxon>
        <taxon>Saccharomycotina</taxon>
        <taxon>Dipodascomycetes</taxon>
        <taxon>Dipodascales</taxon>
        <taxon>Trichomonascaceae</taxon>
        <taxon>Blastobotrys</taxon>
    </lineage>
</organism>
<dbReference type="Gene3D" id="3.40.50.720">
    <property type="entry name" value="NAD(P)-binding Rossmann-like Domain"/>
    <property type="match status" value="2"/>
</dbReference>
<dbReference type="InterPro" id="IPR006139">
    <property type="entry name" value="D-isomer_2_OHA_DH_cat_dom"/>
</dbReference>
<reference evidence="6" key="1">
    <citation type="submission" date="2014-02" db="EMBL/GenBank/DDBJ databases">
        <authorList>
            <person name="Genoscope - CEA"/>
        </authorList>
    </citation>
    <scope>NUCLEOTIDE SEQUENCE</scope>
    <source>
        <strain evidence="6">LS3</strain>
    </source>
</reference>
<dbReference type="Pfam" id="PF00389">
    <property type="entry name" value="2-Hacid_dh"/>
    <property type="match status" value="1"/>
</dbReference>
<gene>
    <name evidence="6" type="ORF">GNLVRS02_ARAD1D00484g</name>
</gene>
<dbReference type="SUPFAM" id="SSF51735">
    <property type="entry name" value="NAD(P)-binding Rossmann-fold domains"/>
    <property type="match status" value="1"/>
</dbReference>
<feature type="domain" description="D-isomer specific 2-hydroxyacid dehydrogenase NAD-binding" evidence="5">
    <location>
        <begin position="218"/>
        <end position="362"/>
    </location>
</feature>
<evidence type="ECO:0000256" key="2">
    <source>
        <dbReference type="ARBA" id="ARBA00023027"/>
    </source>
</evidence>
<name>A0A060TDI1_BLAAD</name>
<dbReference type="PANTHER" id="PTHR10996:SF178">
    <property type="entry name" value="2-HYDROXYACID DEHYDROGENASE YGL185C-RELATED"/>
    <property type="match status" value="1"/>
</dbReference>
<dbReference type="GO" id="GO:0030267">
    <property type="term" value="F:glyoxylate reductase (NADPH) activity"/>
    <property type="evidence" value="ECO:0007669"/>
    <property type="project" value="TreeGrafter"/>
</dbReference>
<dbReference type="PANTHER" id="PTHR10996">
    <property type="entry name" value="2-HYDROXYACID DEHYDROGENASE-RELATED"/>
    <property type="match status" value="1"/>
</dbReference>
<feature type="domain" description="D-isomer specific 2-hydroxyacid dehydrogenase catalytic" evidence="4">
    <location>
        <begin position="64"/>
        <end position="392"/>
    </location>
</feature>
<dbReference type="InterPro" id="IPR006140">
    <property type="entry name" value="D-isomer_DH_NAD-bd"/>
</dbReference>
<dbReference type="GO" id="GO:0005829">
    <property type="term" value="C:cytosol"/>
    <property type="evidence" value="ECO:0007669"/>
    <property type="project" value="TreeGrafter"/>
</dbReference>
<dbReference type="InterPro" id="IPR050223">
    <property type="entry name" value="D-isomer_2-hydroxyacid_DH"/>
</dbReference>
<dbReference type="Pfam" id="PF02826">
    <property type="entry name" value="2-Hacid_dh_C"/>
    <property type="match status" value="1"/>
</dbReference>
<dbReference type="AlphaFoldDB" id="A0A060TDI1"/>
<dbReference type="GO" id="GO:0051287">
    <property type="term" value="F:NAD binding"/>
    <property type="evidence" value="ECO:0007669"/>
    <property type="project" value="InterPro"/>
</dbReference>
<keyword evidence="1 3" id="KW-0560">Oxidoreductase</keyword>
<dbReference type="PhylomeDB" id="A0A060TDI1"/>
<accession>A0A060TDI1</accession>